<feature type="chain" id="PRO_5045246048" evidence="1">
    <location>
        <begin position="20"/>
        <end position="177"/>
    </location>
</feature>
<keyword evidence="4" id="KW-1185">Reference proteome</keyword>
<dbReference type="InterPro" id="IPR013766">
    <property type="entry name" value="Thioredoxin_domain"/>
</dbReference>
<organism evidence="3 4">
    <name type="scientific">Carboxylicivirga linearis</name>
    <dbReference type="NCBI Taxonomy" id="1628157"/>
    <lineage>
        <taxon>Bacteria</taxon>
        <taxon>Pseudomonadati</taxon>
        <taxon>Bacteroidota</taxon>
        <taxon>Bacteroidia</taxon>
        <taxon>Marinilabiliales</taxon>
        <taxon>Marinilabiliaceae</taxon>
        <taxon>Carboxylicivirga</taxon>
    </lineage>
</organism>
<dbReference type="Pfam" id="PF13899">
    <property type="entry name" value="Thioredoxin_7"/>
    <property type="match status" value="1"/>
</dbReference>
<name>A0ABS5K3Y7_9BACT</name>
<dbReference type="EMBL" id="JAGUCO010000036">
    <property type="protein sequence ID" value="MBS2101036.1"/>
    <property type="molecule type" value="Genomic_DNA"/>
</dbReference>
<dbReference type="Proteomes" id="UP000708576">
    <property type="component" value="Unassembled WGS sequence"/>
</dbReference>
<keyword evidence="1" id="KW-0732">Signal</keyword>
<gene>
    <name evidence="3" type="ORF">KEM10_22315</name>
</gene>
<evidence type="ECO:0000259" key="2">
    <source>
        <dbReference type="PROSITE" id="PS51352"/>
    </source>
</evidence>
<accession>A0ABS5K3Y7</accession>
<dbReference type="RefSeq" id="WP_212220038.1">
    <property type="nucleotide sequence ID" value="NZ_JAGUCO010000036.1"/>
</dbReference>
<evidence type="ECO:0000313" key="3">
    <source>
        <dbReference type="EMBL" id="MBS2101036.1"/>
    </source>
</evidence>
<comment type="caution">
    <text evidence="3">The sequence shown here is derived from an EMBL/GenBank/DDBJ whole genome shotgun (WGS) entry which is preliminary data.</text>
</comment>
<proteinExistence type="predicted"/>
<protein>
    <submittedName>
        <fullName evidence="3">Thioredoxin family protein</fullName>
    </submittedName>
</protein>
<dbReference type="PROSITE" id="PS51352">
    <property type="entry name" value="THIOREDOXIN_2"/>
    <property type="match status" value="1"/>
</dbReference>
<feature type="signal peptide" evidence="1">
    <location>
        <begin position="1"/>
        <end position="19"/>
    </location>
</feature>
<dbReference type="SUPFAM" id="SSF52833">
    <property type="entry name" value="Thioredoxin-like"/>
    <property type="match status" value="1"/>
</dbReference>
<feature type="domain" description="Thioredoxin" evidence="2">
    <location>
        <begin position="6"/>
        <end position="140"/>
    </location>
</feature>
<evidence type="ECO:0000256" key="1">
    <source>
        <dbReference type="SAM" id="SignalP"/>
    </source>
</evidence>
<evidence type="ECO:0000313" key="4">
    <source>
        <dbReference type="Proteomes" id="UP000708576"/>
    </source>
</evidence>
<dbReference type="InterPro" id="IPR036249">
    <property type="entry name" value="Thioredoxin-like_sf"/>
</dbReference>
<dbReference type="Gene3D" id="3.40.30.10">
    <property type="entry name" value="Glutaredoxin"/>
    <property type="match status" value="1"/>
</dbReference>
<sequence length="177" mass="20450">MYKQIIIAFFLYISFATLAQDGIQFYNENNVAEAVEKATNQDKLLFIVCCAQWCRPCKELTKDYFPLKELGDFYNPRFINVYLDMDTPMGQRFKKAYNVGKYPTVFFINSNGDIVNTFNDYDFIEQAKKALQNKMTGYKQTTPFPSLKEQDGFLIQIDPPVDTIPSLPIIINTSINL</sequence>
<reference evidence="3 4" key="1">
    <citation type="journal article" date="2015" name="Int. J. Syst. Evol. Microbiol.">
        <title>Carboxylicivirga linearis sp. nov., isolated from a sea cucumber culture pond.</title>
        <authorList>
            <person name="Wang F.Q."/>
            <person name="Zhou Y.X."/>
            <person name="Lin X.Z."/>
            <person name="Chen G.J."/>
            <person name="Du Z.J."/>
        </authorList>
    </citation>
    <scope>NUCLEOTIDE SEQUENCE [LARGE SCALE GENOMIC DNA]</scope>
    <source>
        <strain evidence="3 4">FB218</strain>
    </source>
</reference>